<comment type="caution">
    <text evidence="4">The sequence shown here is derived from an EMBL/GenBank/DDBJ whole genome shotgun (WGS) entry which is preliminary data.</text>
</comment>
<evidence type="ECO:0008006" key="6">
    <source>
        <dbReference type="Google" id="ProtNLM"/>
    </source>
</evidence>
<dbReference type="Gene3D" id="2.30.30.790">
    <property type="match status" value="1"/>
</dbReference>
<evidence type="ECO:0000313" key="4">
    <source>
        <dbReference type="EMBL" id="KAJ1645063.1"/>
    </source>
</evidence>
<dbReference type="InterPro" id="IPR038657">
    <property type="entry name" value="Ribosomal_bL19_sf"/>
</dbReference>
<dbReference type="PANTHER" id="PTHR15680">
    <property type="entry name" value="RIBOSOMAL PROTEIN L19"/>
    <property type="match status" value="1"/>
</dbReference>
<dbReference type="PRINTS" id="PR00061">
    <property type="entry name" value="RIBOSOMALL19"/>
</dbReference>
<dbReference type="InterPro" id="IPR001857">
    <property type="entry name" value="Ribosomal_bL19"/>
</dbReference>
<dbReference type="InterPro" id="IPR008991">
    <property type="entry name" value="Translation_prot_SH3-like_sf"/>
</dbReference>
<gene>
    <name evidence="4" type="ORF">LPJ64_003322</name>
</gene>
<dbReference type="GO" id="GO:0003735">
    <property type="term" value="F:structural constituent of ribosome"/>
    <property type="evidence" value="ECO:0007669"/>
    <property type="project" value="InterPro"/>
</dbReference>
<evidence type="ECO:0000313" key="5">
    <source>
        <dbReference type="Proteomes" id="UP001145021"/>
    </source>
</evidence>
<evidence type="ECO:0000256" key="1">
    <source>
        <dbReference type="ARBA" id="ARBA00005781"/>
    </source>
</evidence>
<keyword evidence="3" id="KW-0687">Ribonucleoprotein</keyword>
<dbReference type="SUPFAM" id="SSF50104">
    <property type="entry name" value="Translation proteins SH3-like domain"/>
    <property type="match status" value="1"/>
</dbReference>
<keyword evidence="5" id="KW-1185">Reference proteome</keyword>
<evidence type="ECO:0000256" key="3">
    <source>
        <dbReference type="ARBA" id="ARBA00023274"/>
    </source>
</evidence>
<dbReference type="Proteomes" id="UP001145021">
    <property type="component" value="Unassembled WGS sequence"/>
</dbReference>
<dbReference type="Pfam" id="PF01245">
    <property type="entry name" value="Ribosomal_L19"/>
    <property type="match status" value="1"/>
</dbReference>
<organism evidence="4 5">
    <name type="scientific">Coemansia asiatica</name>
    <dbReference type="NCBI Taxonomy" id="1052880"/>
    <lineage>
        <taxon>Eukaryota</taxon>
        <taxon>Fungi</taxon>
        <taxon>Fungi incertae sedis</taxon>
        <taxon>Zoopagomycota</taxon>
        <taxon>Kickxellomycotina</taxon>
        <taxon>Kickxellomycetes</taxon>
        <taxon>Kickxellales</taxon>
        <taxon>Kickxellaceae</taxon>
        <taxon>Coemansia</taxon>
    </lineage>
</organism>
<accession>A0A9W7XLY5</accession>
<dbReference type="GO" id="GO:0006412">
    <property type="term" value="P:translation"/>
    <property type="evidence" value="ECO:0007669"/>
    <property type="project" value="InterPro"/>
</dbReference>
<name>A0A9W7XLY5_9FUNG</name>
<dbReference type="PANTHER" id="PTHR15680:SF9">
    <property type="entry name" value="LARGE RIBOSOMAL SUBUNIT PROTEIN BL19M"/>
    <property type="match status" value="1"/>
</dbReference>
<dbReference type="EMBL" id="JANBOH010000126">
    <property type="protein sequence ID" value="KAJ1645063.1"/>
    <property type="molecule type" value="Genomic_DNA"/>
</dbReference>
<reference evidence="4" key="1">
    <citation type="submission" date="2022-07" db="EMBL/GenBank/DDBJ databases">
        <title>Phylogenomic reconstructions and comparative analyses of Kickxellomycotina fungi.</title>
        <authorList>
            <person name="Reynolds N.K."/>
            <person name="Stajich J.E."/>
            <person name="Barry K."/>
            <person name="Grigoriev I.V."/>
            <person name="Crous P."/>
            <person name="Smith M.E."/>
        </authorList>
    </citation>
    <scope>NUCLEOTIDE SEQUENCE</scope>
    <source>
        <strain evidence="4">NBRC 105413</strain>
    </source>
</reference>
<comment type="similarity">
    <text evidence="1">Belongs to the bacterial ribosomal protein bL19 family.</text>
</comment>
<protein>
    <recommendedName>
        <fullName evidence="6">Ribosomal protein L19</fullName>
    </recommendedName>
</protein>
<dbReference type="GO" id="GO:0005762">
    <property type="term" value="C:mitochondrial large ribosomal subunit"/>
    <property type="evidence" value="ECO:0007669"/>
    <property type="project" value="TreeGrafter"/>
</dbReference>
<dbReference type="AlphaFoldDB" id="A0A9W7XLY5"/>
<evidence type="ECO:0000256" key="2">
    <source>
        <dbReference type="ARBA" id="ARBA00022980"/>
    </source>
</evidence>
<proteinExistence type="inferred from homology"/>
<sequence>MLSRGIIGKRSSSLCSLLACRNNPSSGQRTAAASAAGALLARSHFLHTSSRTANSSQPFIVPEPQFEQPLIKPEEKRPNIMKVIEREAIARADVDGRSNLFIRRAAPKSRLCAGDVVFVETQNSMSDPLATTSFTGVCIAIYRRGIDTSFILRNVVQKVGVEMRFMAYSPLVKRIEILQKGEGFRRAKLFYLRENPGKTFQLKALKKMAQSAASAKKN</sequence>
<keyword evidence="2" id="KW-0689">Ribosomal protein</keyword>